<dbReference type="InParanoid" id="A0A6P6Y9Q3"/>
<comment type="subcellular location">
    <subcellularLocation>
        <location evidence="1">Membrane</location>
        <topology evidence="1">Multi-pass membrane protein</topology>
    </subcellularLocation>
</comment>
<evidence type="ECO:0000256" key="6">
    <source>
        <dbReference type="ARBA" id="ARBA00022967"/>
    </source>
</evidence>
<keyword evidence="8" id="KW-1185">Reference proteome</keyword>
<keyword evidence="5" id="KW-0460">Magnesium</keyword>
<dbReference type="InterPro" id="IPR059000">
    <property type="entry name" value="ATPase_P-type_domA"/>
</dbReference>
<dbReference type="SUPFAM" id="SSF56784">
    <property type="entry name" value="HAD-like"/>
    <property type="match status" value="1"/>
</dbReference>
<protein>
    <submittedName>
        <fullName evidence="9">Manganese-transporting ATPase 4-like</fullName>
    </submittedName>
</protein>
<dbReference type="GO" id="GO:0140358">
    <property type="term" value="F:P-type transmembrane transporter activity"/>
    <property type="evidence" value="ECO:0007669"/>
    <property type="project" value="InterPro"/>
</dbReference>
<dbReference type="OrthoDB" id="48943at2759"/>
<dbReference type="KEGG" id="dpte:113795314"/>
<evidence type="ECO:0000259" key="7">
    <source>
        <dbReference type="Pfam" id="PF00122"/>
    </source>
</evidence>
<evidence type="ECO:0000256" key="4">
    <source>
        <dbReference type="ARBA" id="ARBA00022840"/>
    </source>
</evidence>
<dbReference type="InterPro" id="IPR036412">
    <property type="entry name" value="HAD-like_sf"/>
</dbReference>
<keyword evidence="6" id="KW-1278">Translocase</keyword>
<keyword evidence="2" id="KW-0479">Metal-binding</keyword>
<dbReference type="GO" id="GO:0005524">
    <property type="term" value="F:ATP binding"/>
    <property type="evidence" value="ECO:0007669"/>
    <property type="project" value="UniProtKB-KW"/>
</dbReference>
<organism evidence="8 9">
    <name type="scientific">Dermatophagoides pteronyssinus</name>
    <name type="common">European house dust mite</name>
    <dbReference type="NCBI Taxonomy" id="6956"/>
    <lineage>
        <taxon>Eukaryota</taxon>
        <taxon>Metazoa</taxon>
        <taxon>Ecdysozoa</taxon>
        <taxon>Arthropoda</taxon>
        <taxon>Chelicerata</taxon>
        <taxon>Arachnida</taxon>
        <taxon>Acari</taxon>
        <taxon>Acariformes</taxon>
        <taxon>Sarcoptiformes</taxon>
        <taxon>Astigmata</taxon>
        <taxon>Psoroptidia</taxon>
        <taxon>Analgoidea</taxon>
        <taxon>Pyroglyphidae</taxon>
        <taxon>Dermatophagoidinae</taxon>
        <taxon>Dermatophagoides</taxon>
    </lineage>
</organism>
<dbReference type="SUPFAM" id="SSF81653">
    <property type="entry name" value="Calcium ATPase, transduction domain A"/>
    <property type="match status" value="1"/>
</dbReference>
<evidence type="ECO:0000313" key="9">
    <source>
        <dbReference type="RefSeq" id="XP_027201309.1"/>
    </source>
</evidence>
<dbReference type="Proteomes" id="UP000515146">
    <property type="component" value="Unplaced"/>
</dbReference>
<sequence length="127" mass="13414">MPPLETLRELSAFPGQRAAAAKAAKAARTLPCDCVLLSGSAVVNEALLTGEAIPQMKTEPDTRACIEALRSVNVRVKMITGDSLLTAEALKSTHCVTLMCGDGTNDVRALKAAHLGVSLRRRHAALH</sequence>
<evidence type="ECO:0000313" key="8">
    <source>
        <dbReference type="Proteomes" id="UP000515146"/>
    </source>
</evidence>
<name>A0A6P6Y9Q3_DERPT</name>
<gene>
    <name evidence="9" type="primary">LOC113795314</name>
</gene>
<dbReference type="GO" id="GO:0046872">
    <property type="term" value="F:metal ion binding"/>
    <property type="evidence" value="ECO:0007669"/>
    <property type="project" value="UniProtKB-KW"/>
</dbReference>
<feature type="domain" description="P-type ATPase A" evidence="7">
    <location>
        <begin position="26"/>
        <end position="62"/>
    </location>
</feature>
<keyword evidence="3" id="KW-0547">Nucleotide-binding</keyword>
<dbReference type="RefSeq" id="XP_027201309.1">
    <property type="nucleotide sequence ID" value="XM_027345508.1"/>
</dbReference>
<dbReference type="PANTHER" id="PTHR45630">
    <property type="entry name" value="CATION-TRANSPORTING ATPASE-RELATED"/>
    <property type="match status" value="1"/>
</dbReference>
<dbReference type="InterPro" id="IPR008250">
    <property type="entry name" value="ATPase_P-typ_transduc_dom_A_sf"/>
</dbReference>
<reference evidence="9" key="1">
    <citation type="submission" date="2025-08" db="UniProtKB">
        <authorList>
            <consortium name="RefSeq"/>
        </authorList>
    </citation>
    <scope>IDENTIFICATION</scope>
    <source>
        <strain evidence="9">Airmid</strain>
    </source>
</reference>
<evidence type="ECO:0000256" key="2">
    <source>
        <dbReference type="ARBA" id="ARBA00022723"/>
    </source>
</evidence>
<dbReference type="GO" id="GO:0019829">
    <property type="term" value="F:ATPase-coupled monoatomic cation transmembrane transporter activity"/>
    <property type="evidence" value="ECO:0007669"/>
    <property type="project" value="TreeGrafter"/>
</dbReference>
<accession>A0A6P6Y9Q3</accession>
<dbReference type="Pfam" id="PF00122">
    <property type="entry name" value="E1-E2_ATPase"/>
    <property type="match status" value="1"/>
</dbReference>
<proteinExistence type="predicted"/>
<dbReference type="GO" id="GO:0016020">
    <property type="term" value="C:membrane"/>
    <property type="evidence" value="ECO:0007669"/>
    <property type="project" value="UniProtKB-SubCell"/>
</dbReference>
<keyword evidence="4" id="KW-0067">ATP-binding</keyword>
<dbReference type="Gene3D" id="3.40.50.1000">
    <property type="entry name" value="HAD superfamily/HAD-like"/>
    <property type="match status" value="2"/>
</dbReference>
<evidence type="ECO:0000256" key="1">
    <source>
        <dbReference type="ARBA" id="ARBA00004141"/>
    </source>
</evidence>
<evidence type="ECO:0000256" key="3">
    <source>
        <dbReference type="ARBA" id="ARBA00022741"/>
    </source>
</evidence>
<evidence type="ECO:0000256" key="5">
    <source>
        <dbReference type="ARBA" id="ARBA00022842"/>
    </source>
</evidence>
<dbReference type="InterPro" id="IPR006544">
    <property type="entry name" value="P-type_TPase_V"/>
</dbReference>
<dbReference type="AlphaFoldDB" id="A0A6P6Y9Q3"/>
<dbReference type="InterPro" id="IPR023214">
    <property type="entry name" value="HAD_sf"/>
</dbReference>